<evidence type="ECO:0008006" key="4">
    <source>
        <dbReference type="Google" id="ProtNLM"/>
    </source>
</evidence>
<dbReference type="RefSeq" id="WP_283079041.1">
    <property type="nucleotide sequence ID" value="NZ_CP121672.1"/>
</dbReference>
<dbReference type="EMBL" id="CP121672">
    <property type="protein sequence ID" value="WFT77105.1"/>
    <property type="molecule type" value="Genomic_DNA"/>
</dbReference>
<keyword evidence="1" id="KW-1133">Transmembrane helix</keyword>
<keyword evidence="2" id="KW-0614">Plasmid</keyword>
<protein>
    <recommendedName>
        <fullName evidence="4">PrgI family protein</fullName>
    </recommendedName>
</protein>
<keyword evidence="1" id="KW-0812">Transmembrane</keyword>
<keyword evidence="1" id="KW-0472">Membrane</keyword>
<reference evidence="2 3" key="1">
    <citation type="submission" date="2023-04" db="EMBL/GenBank/DDBJ databases">
        <title>Genome sequence of Halobacillus naozhouensis KACC 21980.</title>
        <authorList>
            <person name="Kim S."/>
            <person name="Heo J."/>
            <person name="Kwon S.-W."/>
        </authorList>
    </citation>
    <scope>NUCLEOTIDE SEQUENCE [LARGE SCALE GENOMIC DNA]</scope>
    <source>
        <strain evidence="2 3">KCTC 13234</strain>
        <plasmid evidence="2 3">unnamed</plasmid>
    </source>
</reference>
<evidence type="ECO:0000313" key="3">
    <source>
        <dbReference type="Proteomes" id="UP001221597"/>
    </source>
</evidence>
<dbReference type="Proteomes" id="UP001221597">
    <property type="component" value="Plasmid unnamed"/>
</dbReference>
<sequence>MAEKKEFLIPENVEKGLSIFGDVKVKELIKALAPSALLSVGIFYMPSVSILVKAGLIVCLIGVPLYLVYDRPVRKNIPVMYNVKAGLIYALKQKRFSYKKERFDNDKTNL</sequence>
<accession>A0ABY8J8N8</accession>
<name>A0ABY8J8N8_9BACI</name>
<proteinExistence type="predicted"/>
<evidence type="ECO:0000256" key="1">
    <source>
        <dbReference type="SAM" id="Phobius"/>
    </source>
</evidence>
<evidence type="ECO:0000313" key="2">
    <source>
        <dbReference type="EMBL" id="WFT77105.1"/>
    </source>
</evidence>
<feature type="transmembrane region" description="Helical" evidence="1">
    <location>
        <begin position="50"/>
        <end position="69"/>
    </location>
</feature>
<geneLocation type="plasmid" evidence="2 3">
    <name>unnamed</name>
</geneLocation>
<organism evidence="2 3">
    <name type="scientific">Halobacillus naozhouensis</name>
    <dbReference type="NCBI Taxonomy" id="554880"/>
    <lineage>
        <taxon>Bacteria</taxon>
        <taxon>Bacillati</taxon>
        <taxon>Bacillota</taxon>
        <taxon>Bacilli</taxon>
        <taxon>Bacillales</taxon>
        <taxon>Bacillaceae</taxon>
        <taxon>Halobacillus</taxon>
    </lineage>
</organism>
<keyword evidence="3" id="KW-1185">Reference proteome</keyword>
<gene>
    <name evidence="2" type="ORF">P9989_21475</name>
</gene>